<dbReference type="STRING" id="48709.A0A1D2N1I7"/>
<feature type="compositionally biased region" description="Basic and acidic residues" evidence="13">
    <location>
        <begin position="408"/>
        <end position="420"/>
    </location>
</feature>
<dbReference type="PANTHER" id="PTHR11177">
    <property type="entry name" value="CHITINASE"/>
    <property type="match status" value="1"/>
</dbReference>
<dbReference type="PANTHER" id="PTHR11177:SF360">
    <property type="entry name" value="CHITINASE 4-RELATED"/>
    <property type="match status" value="1"/>
</dbReference>
<keyword evidence="7" id="KW-0146">Chitin degradation</keyword>
<dbReference type="Pfam" id="PF01607">
    <property type="entry name" value="CBM_14"/>
    <property type="match status" value="1"/>
</dbReference>
<evidence type="ECO:0000256" key="9">
    <source>
        <dbReference type="ARBA" id="ARBA00023277"/>
    </source>
</evidence>
<comment type="catalytic activity">
    <reaction evidence="1">
        <text>Random endo-hydrolysis of N-acetyl-beta-D-glucosaminide (1-&gt;4)-beta-linkages in chitin and chitodextrins.</text>
        <dbReference type="EC" id="3.2.1.14"/>
    </reaction>
</comment>
<dbReference type="InterPro" id="IPR001223">
    <property type="entry name" value="Glyco_hydro18_cat"/>
</dbReference>
<dbReference type="Gene3D" id="3.10.50.10">
    <property type="match status" value="1"/>
</dbReference>
<comment type="similarity">
    <text evidence="2">Belongs to the glycosyl hydrolase 18 family. Chitinase class II subfamily.</text>
</comment>
<accession>A0A1D2N1I7</accession>
<evidence type="ECO:0000256" key="1">
    <source>
        <dbReference type="ARBA" id="ARBA00000822"/>
    </source>
</evidence>
<keyword evidence="18" id="KW-1185">Reference proteome</keyword>
<gene>
    <name evidence="17" type="ORF">Ocin01_07912</name>
</gene>
<keyword evidence="9" id="KW-0119">Carbohydrate metabolism</keyword>
<dbReference type="SUPFAM" id="SSF54556">
    <property type="entry name" value="Chitinase insertion domain"/>
    <property type="match status" value="1"/>
</dbReference>
<dbReference type="SUPFAM" id="SSF51445">
    <property type="entry name" value="(Trans)glycosidases"/>
    <property type="match status" value="1"/>
</dbReference>
<proteinExistence type="inferred from homology"/>
<dbReference type="PROSITE" id="PS01095">
    <property type="entry name" value="GH18_1"/>
    <property type="match status" value="1"/>
</dbReference>
<dbReference type="InterPro" id="IPR011583">
    <property type="entry name" value="Chitinase_II/V-like_cat"/>
</dbReference>
<dbReference type="OMA" id="SYPESKY"/>
<evidence type="ECO:0000256" key="3">
    <source>
        <dbReference type="ARBA" id="ARBA00012729"/>
    </source>
</evidence>
<sequence length="548" mass="61739">MNRFILFSLAVAVVGISALPDQSLSRARNGGKKMVCYIGTWARYRPGDGKFLPEQADPNLCTHMMYGFAILKDNVISVHDPWGDLKDEWGGGHDGYKRFTSLKKQNPELKTLIAIGGWNEGSKKYSEMVADSSSRKTFVDSIIPFLEKYGFDGLDLDWEYPTQRDSENLEDRENFSALVRELREAFNRAGKGYLLTAAVTPNTKTVDIAYEVPEISRDLDFINVMCYDYHGFWDGHEFTGHNTPLYRHPLDEKYEPFFNANDTVTYWLQAGLPKEKLIMGMALYGRGFTLAREEDHGLYAPTTGGIPQGPYTRQAGIWGYNEICEKFQAEEGQWKISFNEHLKAPYAFNGRHWIGYEDVESIYYKAEYARNMDLGGAMVWSLETDDFRGKCHDEPWILLKTIVNTMNGDDKPTIPERPEVVPEEDNEIEPVTEGDVPPSSTRRPRPIRPSRATTTRAPSADVPPTSAASSDGECKEEGIFASGNCSKFYQCVRTDKGFQKHEQSCPPGTAFNPEIKNCDHPSSVSGCSNVVRTSDNYRRTGQGLTTIA</sequence>
<evidence type="ECO:0000256" key="6">
    <source>
        <dbReference type="ARBA" id="ARBA00022801"/>
    </source>
</evidence>
<evidence type="ECO:0000256" key="14">
    <source>
        <dbReference type="SAM" id="SignalP"/>
    </source>
</evidence>
<evidence type="ECO:0000313" key="17">
    <source>
        <dbReference type="EMBL" id="ODM98765.1"/>
    </source>
</evidence>
<organism evidence="17 18">
    <name type="scientific">Orchesella cincta</name>
    <name type="common">Springtail</name>
    <name type="synonym">Podura cincta</name>
    <dbReference type="NCBI Taxonomy" id="48709"/>
    <lineage>
        <taxon>Eukaryota</taxon>
        <taxon>Metazoa</taxon>
        <taxon>Ecdysozoa</taxon>
        <taxon>Arthropoda</taxon>
        <taxon>Hexapoda</taxon>
        <taxon>Collembola</taxon>
        <taxon>Entomobryomorpha</taxon>
        <taxon>Entomobryoidea</taxon>
        <taxon>Orchesellidae</taxon>
        <taxon>Orchesellinae</taxon>
        <taxon>Orchesella</taxon>
    </lineage>
</organism>
<evidence type="ECO:0000256" key="8">
    <source>
        <dbReference type="ARBA" id="ARBA00023157"/>
    </source>
</evidence>
<evidence type="ECO:0000256" key="2">
    <source>
        <dbReference type="ARBA" id="ARBA00009121"/>
    </source>
</evidence>
<evidence type="ECO:0000259" key="15">
    <source>
        <dbReference type="PROSITE" id="PS50940"/>
    </source>
</evidence>
<keyword evidence="10 12" id="KW-0326">Glycosidase</keyword>
<dbReference type="CDD" id="cd02872">
    <property type="entry name" value="GH18_chitolectin_chitotriosidase"/>
    <property type="match status" value="1"/>
</dbReference>
<comment type="caution">
    <text evidence="17">The sequence shown here is derived from an EMBL/GenBank/DDBJ whole genome shotgun (WGS) entry which is preliminary data.</text>
</comment>
<evidence type="ECO:0000256" key="12">
    <source>
        <dbReference type="RuleBase" id="RU000489"/>
    </source>
</evidence>
<name>A0A1D2N1I7_ORCCI</name>
<protein>
    <recommendedName>
        <fullName evidence="3">chitinase</fullName>
        <ecNumber evidence="3">3.2.1.14</ecNumber>
    </recommendedName>
</protein>
<feature type="compositionally biased region" description="Acidic residues" evidence="13">
    <location>
        <begin position="421"/>
        <end position="432"/>
    </location>
</feature>
<dbReference type="OrthoDB" id="73875at2759"/>
<evidence type="ECO:0000259" key="16">
    <source>
        <dbReference type="PROSITE" id="PS51910"/>
    </source>
</evidence>
<dbReference type="InterPro" id="IPR002557">
    <property type="entry name" value="Chitin-bd_dom"/>
</dbReference>
<dbReference type="GO" id="GO:0006032">
    <property type="term" value="P:chitin catabolic process"/>
    <property type="evidence" value="ECO:0007669"/>
    <property type="project" value="UniProtKB-KW"/>
</dbReference>
<dbReference type="InterPro" id="IPR036508">
    <property type="entry name" value="Chitin-bd_dom_sf"/>
</dbReference>
<dbReference type="SUPFAM" id="SSF57625">
    <property type="entry name" value="Invertebrate chitin-binding proteins"/>
    <property type="match status" value="1"/>
</dbReference>
<dbReference type="InterPro" id="IPR001579">
    <property type="entry name" value="Glyco_hydro_18_chit_AS"/>
</dbReference>
<dbReference type="FunFam" id="3.20.20.80:FF:000007">
    <property type="entry name" value="Acidic mammalian chitinase"/>
    <property type="match status" value="1"/>
</dbReference>
<dbReference type="GO" id="GO:0000272">
    <property type="term" value="P:polysaccharide catabolic process"/>
    <property type="evidence" value="ECO:0007669"/>
    <property type="project" value="UniProtKB-KW"/>
</dbReference>
<dbReference type="GO" id="GO:0008061">
    <property type="term" value="F:chitin binding"/>
    <property type="evidence" value="ECO:0007669"/>
    <property type="project" value="UniProtKB-KW"/>
</dbReference>
<dbReference type="InterPro" id="IPR029070">
    <property type="entry name" value="Chitinase_insertion_sf"/>
</dbReference>
<dbReference type="InterPro" id="IPR017853">
    <property type="entry name" value="GH"/>
</dbReference>
<feature type="compositionally biased region" description="Low complexity" evidence="13">
    <location>
        <begin position="449"/>
        <end position="460"/>
    </location>
</feature>
<dbReference type="PROSITE" id="PS51910">
    <property type="entry name" value="GH18_2"/>
    <property type="match status" value="1"/>
</dbReference>
<keyword evidence="4" id="KW-0147">Chitin-binding</keyword>
<dbReference type="AlphaFoldDB" id="A0A1D2N1I7"/>
<dbReference type="Proteomes" id="UP000094527">
    <property type="component" value="Unassembled WGS sequence"/>
</dbReference>
<feature type="domain" description="Chitin-binding type-2" evidence="15">
    <location>
        <begin position="471"/>
        <end position="529"/>
    </location>
</feature>
<keyword evidence="5 14" id="KW-0732">Signal</keyword>
<reference evidence="17 18" key="1">
    <citation type="journal article" date="2016" name="Genome Biol. Evol.">
        <title>Gene Family Evolution Reflects Adaptation to Soil Environmental Stressors in the Genome of the Collembolan Orchesella cincta.</title>
        <authorList>
            <person name="Faddeeva-Vakhrusheva A."/>
            <person name="Derks M.F."/>
            <person name="Anvar S.Y."/>
            <person name="Agamennone V."/>
            <person name="Suring W."/>
            <person name="Smit S."/>
            <person name="van Straalen N.M."/>
            <person name="Roelofs D."/>
        </authorList>
    </citation>
    <scope>NUCLEOTIDE SEQUENCE [LARGE SCALE GENOMIC DNA]</scope>
    <source>
        <tissue evidence="17">Mixed pool</tissue>
    </source>
</reference>
<dbReference type="SMART" id="SM00494">
    <property type="entry name" value="ChtBD2"/>
    <property type="match status" value="1"/>
</dbReference>
<dbReference type="EC" id="3.2.1.14" evidence="3"/>
<keyword evidence="6 12" id="KW-0378">Hydrolase</keyword>
<evidence type="ECO:0000256" key="10">
    <source>
        <dbReference type="ARBA" id="ARBA00023295"/>
    </source>
</evidence>
<keyword evidence="11" id="KW-0624">Polysaccharide degradation</keyword>
<dbReference type="SMART" id="SM00636">
    <property type="entry name" value="Glyco_18"/>
    <property type="match status" value="1"/>
</dbReference>
<feature type="chain" id="PRO_5008904879" description="chitinase" evidence="14">
    <location>
        <begin position="19"/>
        <end position="548"/>
    </location>
</feature>
<dbReference type="EMBL" id="LJIJ01000325">
    <property type="protein sequence ID" value="ODM98765.1"/>
    <property type="molecule type" value="Genomic_DNA"/>
</dbReference>
<dbReference type="GO" id="GO:0008843">
    <property type="term" value="F:endochitinase activity"/>
    <property type="evidence" value="ECO:0007669"/>
    <property type="project" value="UniProtKB-EC"/>
</dbReference>
<feature type="signal peptide" evidence="14">
    <location>
        <begin position="1"/>
        <end position="18"/>
    </location>
</feature>
<feature type="region of interest" description="Disordered" evidence="13">
    <location>
        <begin position="407"/>
        <end position="473"/>
    </location>
</feature>
<keyword evidence="8" id="KW-1015">Disulfide bond</keyword>
<dbReference type="PROSITE" id="PS50940">
    <property type="entry name" value="CHIT_BIND_II"/>
    <property type="match status" value="1"/>
</dbReference>
<dbReference type="InterPro" id="IPR050314">
    <property type="entry name" value="Glycosyl_Hydrlase_18"/>
</dbReference>
<evidence type="ECO:0000256" key="11">
    <source>
        <dbReference type="ARBA" id="ARBA00023326"/>
    </source>
</evidence>
<evidence type="ECO:0000313" key="18">
    <source>
        <dbReference type="Proteomes" id="UP000094527"/>
    </source>
</evidence>
<dbReference type="Pfam" id="PF00704">
    <property type="entry name" value="Glyco_hydro_18"/>
    <property type="match status" value="1"/>
</dbReference>
<evidence type="ECO:0000256" key="7">
    <source>
        <dbReference type="ARBA" id="ARBA00023024"/>
    </source>
</evidence>
<dbReference type="Gene3D" id="2.170.140.10">
    <property type="entry name" value="Chitin binding domain"/>
    <property type="match status" value="1"/>
</dbReference>
<dbReference type="Gene3D" id="3.20.20.80">
    <property type="entry name" value="Glycosidases"/>
    <property type="match status" value="1"/>
</dbReference>
<evidence type="ECO:0000256" key="5">
    <source>
        <dbReference type="ARBA" id="ARBA00022729"/>
    </source>
</evidence>
<feature type="domain" description="GH18" evidence="16">
    <location>
        <begin position="32"/>
        <end position="409"/>
    </location>
</feature>
<dbReference type="GO" id="GO:0005576">
    <property type="term" value="C:extracellular region"/>
    <property type="evidence" value="ECO:0007669"/>
    <property type="project" value="InterPro"/>
</dbReference>
<dbReference type="FunFam" id="3.10.50.10:FF:000004">
    <property type="entry name" value="Chitinase 5"/>
    <property type="match status" value="1"/>
</dbReference>
<evidence type="ECO:0000256" key="13">
    <source>
        <dbReference type="SAM" id="MobiDB-lite"/>
    </source>
</evidence>
<evidence type="ECO:0000256" key="4">
    <source>
        <dbReference type="ARBA" id="ARBA00022669"/>
    </source>
</evidence>